<evidence type="ECO:0000313" key="2">
    <source>
        <dbReference type="EMBL" id="KAF8758932.1"/>
    </source>
</evidence>
<accession>A0A8H7M7T1</accession>
<dbReference type="AlphaFoldDB" id="A0A8H7M7T1"/>
<feature type="compositionally biased region" description="Polar residues" evidence="1">
    <location>
        <begin position="65"/>
        <end position="74"/>
    </location>
</feature>
<feature type="compositionally biased region" description="Polar residues" evidence="1">
    <location>
        <begin position="359"/>
        <end position="369"/>
    </location>
</feature>
<protein>
    <submittedName>
        <fullName evidence="2">Uncharacterized protein</fullName>
    </submittedName>
</protein>
<feature type="region of interest" description="Disordered" evidence="1">
    <location>
        <begin position="627"/>
        <end position="658"/>
    </location>
</feature>
<comment type="caution">
    <text evidence="2">The sequence shown here is derived from an EMBL/GenBank/DDBJ whole genome shotgun (WGS) entry which is preliminary data.</text>
</comment>
<evidence type="ECO:0000256" key="1">
    <source>
        <dbReference type="SAM" id="MobiDB-lite"/>
    </source>
</evidence>
<name>A0A8H7M7T1_9AGAM</name>
<feature type="compositionally biased region" description="Basic and acidic residues" evidence="1">
    <location>
        <begin position="327"/>
        <end position="342"/>
    </location>
</feature>
<organism evidence="2 3">
    <name type="scientific">Rhizoctonia solani</name>
    <dbReference type="NCBI Taxonomy" id="456999"/>
    <lineage>
        <taxon>Eukaryota</taxon>
        <taxon>Fungi</taxon>
        <taxon>Dikarya</taxon>
        <taxon>Basidiomycota</taxon>
        <taxon>Agaricomycotina</taxon>
        <taxon>Agaricomycetes</taxon>
        <taxon>Cantharellales</taxon>
        <taxon>Ceratobasidiaceae</taxon>
        <taxon>Rhizoctonia</taxon>
    </lineage>
</organism>
<reference evidence="2" key="1">
    <citation type="submission" date="2020-09" db="EMBL/GenBank/DDBJ databases">
        <title>Comparative genome analyses of four rice-infecting Rhizoctonia solani isolates reveal extensive enrichment of homogalacturonan modification genes.</title>
        <authorList>
            <person name="Lee D.-Y."/>
            <person name="Jeon J."/>
            <person name="Kim K.-T."/>
            <person name="Cheong K."/>
            <person name="Song H."/>
            <person name="Choi G."/>
            <person name="Ko J."/>
            <person name="Opiyo S.O."/>
            <person name="Zuo S."/>
            <person name="Madhav S."/>
            <person name="Lee Y.-H."/>
            <person name="Wang G.-L."/>
        </authorList>
    </citation>
    <scope>NUCLEOTIDE SEQUENCE</scope>
    <source>
        <strain evidence="2">AG1-IA B2</strain>
    </source>
</reference>
<feature type="compositionally biased region" description="Acidic residues" evidence="1">
    <location>
        <begin position="1"/>
        <end position="10"/>
    </location>
</feature>
<feature type="region of interest" description="Disordered" evidence="1">
    <location>
        <begin position="1"/>
        <end position="99"/>
    </location>
</feature>
<evidence type="ECO:0000313" key="3">
    <source>
        <dbReference type="Proteomes" id="UP000614334"/>
    </source>
</evidence>
<dbReference type="Proteomes" id="UP000614334">
    <property type="component" value="Unassembled WGS sequence"/>
</dbReference>
<feature type="compositionally biased region" description="Polar residues" evidence="1">
    <location>
        <begin position="88"/>
        <end position="99"/>
    </location>
</feature>
<gene>
    <name evidence="2" type="ORF">RHS01_02681</name>
</gene>
<dbReference type="EMBL" id="JACYCF010000003">
    <property type="protein sequence ID" value="KAF8758932.1"/>
    <property type="molecule type" value="Genomic_DNA"/>
</dbReference>
<sequence>MITTRDEDDDHHDRQSWPKGKGISSRFSGILRRSTRSTSDLTSIHAHDISSVYPSERKAIKKSKNNGSNDSISMYGSDDSDQKPRKISNAQSIIPAGSTQEAVADATLNIESISDYTRTPSPIRAPRVASPKVQLIPSTKDKPPVIMVVSSSQESEQIRDAGEGFERLAEHTSDDGSEIGTPKSVAMELTEDTRPMSATPKPNRINKIRRETPMHDLTWNPEDQHWLDRLEDGAYPCDDALQCALKYSQITAKVIRSIINNRVTQDETTSEQNTTINFLKEIAKINESTFDHAERTSHIYPQCIREGRPMKPEPITTVNDNDEMETDREPDWDNTKPGKGWDIRQPIHNPTIPSPGPKPTQNSSNPTSVSWADVAAKGNTKAPEVKASNIASALKRDIARPSPAQSDDRNFVVRFKNPTVTQPTRRVSLLTRVRWTLKASLHLSFSNSASITAIENAIPLLMDKLKMPEYEFGPEVPWSRLVVTNVPTGMGGPAQRMRNRDELTQLLRDSFPEEAKFSDLKITLSPDWLADPARLQAEGRQASTVSFAFEDAGGITSSRLLTNPQIFIYGRKCEIKKFNPKPLLQTCSNAADAIPIPPTNTTPTTAPDAYGTAKGTRANAYTARHAASTDIGSTPRMPENVGIPPPHNANHCKPVDGR</sequence>
<feature type="region of interest" description="Disordered" evidence="1">
    <location>
        <begin position="306"/>
        <end position="369"/>
    </location>
</feature>
<proteinExistence type="predicted"/>